<keyword evidence="2" id="KW-1185">Reference proteome</keyword>
<gene>
    <name evidence="1" type="ORF">TKK_003800</name>
</gene>
<name>A0ABD2XEN5_9HYME</name>
<sequence length="138" mass="15817">MRKSVSRSELRGEHSRVPRFHRKTCGAVARRFSKAASLMPIRGRERDCRACDHFAYRDTHCKEKLDPFVLYSYLLLQVVAAASTAYLSSRTARKLDAPGCIDFVLRDYFIKYRLKELSHATATSAEITSEAHELKHVL</sequence>
<protein>
    <submittedName>
        <fullName evidence="1">Uncharacterized protein</fullName>
    </submittedName>
</protein>
<dbReference type="EMBL" id="JBJJXI010000030">
    <property type="protein sequence ID" value="KAL3403535.1"/>
    <property type="molecule type" value="Genomic_DNA"/>
</dbReference>
<organism evidence="1 2">
    <name type="scientific">Trichogramma kaykai</name>
    <dbReference type="NCBI Taxonomy" id="54128"/>
    <lineage>
        <taxon>Eukaryota</taxon>
        <taxon>Metazoa</taxon>
        <taxon>Ecdysozoa</taxon>
        <taxon>Arthropoda</taxon>
        <taxon>Hexapoda</taxon>
        <taxon>Insecta</taxon>
        <taxon>Pterygota</taxon>
        <taxon>Neoptera</taxon>
        <taxon>Endopterygota</taxon>
        <taxon>Hymenoptera</taxon>
        <taxon>Apocrita</taxon>
        <taxon>Proctotrupomorpha</taxon>
        <taxon>Chalcidoidea</taxon>
        <taxon>Trichogrammatidae</taxon>
        <taxon>Trichogramma</taxon>
    </lineage>
</organism>
<dbReference type="AlphaFoldDB" id="A0ABD2XEN5"/>
<dbReference type="Proteomes" id="UP001627154">
    <property type="component" value="Unassembled WGS sequence"/>
</dbReference>
<accession>A0ABD2XEN5</accession>
<comment type="caution">
    <text evidence="1">The sequence shown here is derived from an EMBL/GenBank/DDBJ whole genome shotgun (WGS) entry which is preliminary data.</text>
</comment>
<evidence type="ECO:0000313" key="1">
    <source>
        <dbReference type="EMBL" id="KAL3403535.1"/>
    </source>
</evidence>
<evidence type="ECO:0000313" key="2">
    <source>
        <dbReference type="Proteomes" id="UP001627154"/>
    </source>
</evidence>
<proteinExistence type="predicted"/>
<reference evidence="1 2" key="1">
    <citation type="journal article" date="2024" name="bioRxiv">
        <title>A reference genome for Trichogramma kaykai: A tiny desert-dwelling parasitoid wasp with competing sex-ratio distorters.</title>
        <authorList>
            <person name="Culotta J."/>
            <person name="Lindsey A.R."/>
        </authorList>
    </citation>
    <scope>NUCLEOTIDE SEQUENCE [LARGE SCALE GENOMIC DNA]</scope>
    <source>
        <strain evidence="1 2">KSX58</strain>
    </source>
</reference>